<proteinExistence type="predicted"/>
<feature type="region of interest" description="Disordered" evidence="1">
    <location>
        <begin position="387"/>
        <end position="481"/>
    </location>
</feature>
<keyword evidence="3" id="KW-1185">Reference proteome</keyword>
<sequence length="874" mass="98054">MTTRPICITLLASEWASSKGGLSTMNRELAIQLAKLSNTSVSFFVPKCSDENKREASNYKVNIVTAEERPGFAPIDWLTFPPENLDIDFVVGHGVILGKQAQIIRNSHQCKWVQVVHTAPDELAVYKEYSGAISKGDEKQSAELKLCKMADLVVAIGPKLTEFYAALLNFCGKKVYNFTPGIFNEFASLNVSSMKGKRFRILVFGRGDTEDFKLKGYDIAAKAVAKLVDKTYHLTFAGASKGSESDVTKELLKYDLLQSQLIVKGYLENREDLLTLLCASNLVIIPSRTEGFGLTALEALSAGIPFLVSQNSGFGEALQEIPRGSAFIVDSEDPEDWAEAIEATRQKGSDTAFQECQELRALYAEKYKWEKQSEELLRTMKLLINEDNPGKTRQTSTEYQLSKKNFRQNVSTPTPKTEAESSNPTKPELHTSLLKIPDRKKSDERPSEGIPEERTAAQIRPTSQGARPKQRNSTATESAHEVTVVQAPADLAIIGCSVSEGSIAQLQAIESIGHAHPLVKNFSTAKQAKLYLERHSLQYCVLVVDGETVKHAYENLPTRKVEYEDLFKTAVERVAIRVVVFVCGSLYLRKTDEEIIFQTINRAVMEKDKGFVAWMKNGRLAVHTDVLVQLLNPAQVVSFGMPPSALGQTNIPLHSFDQRRHLEQPPERKLGYGWKNEKLQQQRESFPVTIPTDNTKQNRLIGKLVFKSKLRYGHISLKPRDVEFLSEEFQEIPEDIIQHLLQRHKHVQETRVKIMLVPSHNQQLVYVGDEGIEMADNDLLLLKTRVINGLVSFHEDDIEARYSTDFQVPTHILENLEKKGSNGRLFIISDEKGNLRCHIKLEKMTTVAGIRNKALALFTSIMTTKESASKTKFV</sequence>
<reference evidence="2 3" key="1">
    <citation type="submission" date="2022-05" db="EMBL/GenBank/DDBJ databases">
        <authorList>
            <consortium name="Genoscope - CEA"/>
            <person name="William W."/>
        </authorList>
    </citation>
    <scope>NUCLEOTIDE SEQUENCE [LARGE SCALE GENOMIC DNA]</scope>
</reference>
<feature type="compositionally biased region" description="Basic and acidic residues" evidence="1">
    <location>
        <begin position="436"/>
        <end position="455"/>
    </location>
</feature>
<feature type="compositionally biased region" description="Polar residues" evidence="1">
    <location>
        <begin position="460"/>
        <end position="477"/>
    </location>
</feature>
<dbReference type="PANTHER" id="PTHR12526">
    <property type="entry name" value="GLYCOSYLTRANSFERASE"/>
    <property type="match status" value="1"/>
</dbReference>
<evidence type="ECO:0000313" key="2">
    <source>
        <dbReference type="EMBL" id="CAH3105585.1"/>
    </source>
</evidence>
<evidence type="ECO:0000256" key="1">
    <source>
        <dbReference type="SAM" id="MobiDB-lite"/>
    </source>
</evidence>
<feature type="compositionally biased region" description="Polar residues" evidence="1">
    <location>
        <begin position="391"/>
        <end position="425"/>
    </location>
</feature>
<dbReference type="EMBL" id="CALNXK010000018">
    <property type="protein sequence ID" value="CAH3105585.1"/>
    <property type="molecule type" value="Genomic_DNA"/>
</dbReference>
<dbReference type="Gene3D" id="3.40.50.2000">
    <property type="entry name" value="Glycogen Phosphorylase B"/>
    <property type="match status" value="2"/>
</dbReference>
<dbReference type="CDD" id="cd03801">
    <property type="entry name" value="GT4_PimA-like"/>
    <property type="match status" value="1"/>
</dbReference>
<evidence type="ECO:0000313" key="3">
    <source>
        <dbReference type="Proteomes" id="UP001159405"/>
    </source>
</evidence>
<dbReference type="SUPFAM" id="SSF53756">
    <property type="entry name" value="UDP-Glycosyltransferase/glycogen phosphorylase"/>
    <property type="match status" value="1"/>
</dbReference>
<gene>
    <name evidence="2" type="ORF">PLOB_00013758</name>
</gene>
<dbReference type="Proteomes" id="UP001159405">
    <property type="component" value="Unassembled WGS sequence"/>
</dbReference>
<protein>
    <recommendedName>
        <fullName evidence="4">Glycosyltransferase</fullName>
    </recommendedName>
</protein>
<dbReference type="PANTHER" id="PTHR12526:SF630">
    <property type="entry name" value="GLYCOSYLTRANSFERASE"/>
    <property type="match status" value="1"/>
</dbReference>
<comment type="caution">
    <text evidence="2">The sequence shown here is derived from an EMBL/GenBank/DDBJ whole genome shotgun (WGS) entry which is preliminary data.</text>
</comment>
<accession>A0ABN8NDZ0</accession>
<evidence type="ECO:0008006" key="4">
    <source>
        <dbReference type="Google" id="ProtNLM"/>
    </source>
</evidence>
<dbReference type="Pfam" id="PF20706">
    <property type="entry name" value="GT4-conflict"/>
    <property type="match status" value="1"/>
</dbReference>
<name>A0ABN8NDZ0_9CNID</name>
<organism evidence="2 3">
    <name type="scientific">Porites lobata</name>
    <dbReference type="NCBI Taxonomy" id="104759"/>
    <lineage>
        <taxon>Eukaryota</taxon>
        <taxon>Metazoa</taxon>
        <taxon>Cnidaria</taxon>
        <taxon>Anthozoa</taxon>
        <taxon>Hexacorallia</taxon>
        <taxon>Scleractinia</taxon>
        <taxon>Fungiina</taxon>
        <taxon>Poritidae</taxon>
        <taxon>Porites</taxon>
    </lineage>
</organism>